<organism evidence="1 2">
    <name type="scientific">Bradyrhizobium ontarionense</name>
    <dbReference type="NCBI Taxonomy" id="2898149"/>
    <lineage>
        <taxon>Bacteria</taxon>
        <taxon>Pseudomonadati</taxon>
        <taxon>Pseudomonadota</taxon>
        <taxon>Alphaproteobacteria</taxon>
        <taxon>Hyphomicrobiales</taxon>
        <taxon>Nitrobacteraceae</taxon>
        <taxon>Bradyrhizobium</taxon>
    </lineage>
</organism>
<dbReference type="RefSeq" id="WP_231327712.1">
    <property type="nucleotide sequence ID" value="NZ_CP088156.1"/>
</dbReference>
<name>A0ABY3RLM2_9BRAD</name>
<reference evidence="1" key="1">
    <citation type="journal article" date="2024" name="Antonie Van Leeuwenhoek">
        <title>Bradyrhizobium ontarionense sp. nov., a novel bacterial symbiont isolated from Aeschynomene indica (Indian jointvetch), harbours photosynthesis, nitrogen fixation and nitrous oxide (N2O) reductase genes.</title>
        <authorList>
            <person name="Bromfield E.S.P."/>
            <person name="Cloutier S."/>
        </authorList>
    </citation>
    <scope>NUCLEOTIDE SEQUENCE</scope>
    <source>
        <strain evidence="1">A19</strain>
    </source>
</reference>
<gene>
    <name evidence="1" type="ORF">LQG66_06660</name>
</gene>
<evidence type="ECO:0000313" key="1">
    <source>
        <dbReference type="EMBL" id="UFZ08263.1"/>
    </source>
</evidence>
<accession>A0ABY3RLM2</accession>
<sequence>MRQDRTAMLYYDQPVFDHYADCAFAALAGDEVVGRAFAIPFAFGIEGRVELPDSGWDEVIRWGHEDRMLGRRPTTMSALEIALLPRARVPGSSLVMLAALKGCARAKGFAELYAPVRPNQKHLQPRMPMHAYLGQRRADGTLSDSWLRTHLGIGGEIVKIAPCSMTIVGTCAEWSERTDVTLDRSGEIEIPGALVPLLASIEHDHAAYVEPNVWIRHPV</sequence>
<dbReference type="Gene3D" id="3.40.630.30">
    <property type="match status" value="1"/>
</dbReference>
<dbReference type="Proteomes" id="UP001431010">
    <property type="component" value="Chromosome"/>
</dbReference>
<protein>
    <submittedName>
        <fullName evidence="1">Uncharacterized protein</fullName>
    </submittedName>
</protein>
<proteinExistence type="predicted"/>
<keyword evidence="2" id="KW-1185">Reference proteome</keyword>
<dbReference type="EMBL" id="CP088156">
    <property type="protein sequence ID" value="UFZ08263.1"/>
    <property type="molecule type" value="Genomic_DNA"/>
</dbReference>
<evidence type="ECO:0000313" key="2">
    <source>
        <dbReference type="Proteomes" id="UP001431010"/>
    </source>
</evidence>